<dbReference type="InterPro" id="IPR051052">
    <property type="entry name" value="Diverse_substrate_MTase"/>
</dbReference>
<reference evidence="5 6" key="1">
    <citation type="submission" date="2018-10" db="EMBL/GenBank/DDBJ databases">
        <title>Bacillus Keqinensis sp. nov., a moderately halophilic bacterium isolated from a saline-alkaline lake.</title>
        <authorList>
            <person name="Wang H."/>
        </authorList>
    </citation>
    <scope>NUCLEOTIDE SEQUENCE [LARGE SCALE GENOMIC DNA]</scope>
    <source>
        <strain evidence="5 6">KQ-3</strain>
    </source>
</reference>
<dbReference type="PROSITE" id="PS00018">
    <property type="entry name" value="EF_HAND_1"/>
    <property type="match status" value="1"/>
</dbReference>
<dbReference type="InterPro" id="IPR018247">
    <property type="entry name" value="EF_Hand_1_Ca_BS"/>
</dbReference>
<dbReference type="InterPro" id="IPR013216">
    <property type="entry name" value="Methyltransf_11"/>
</dbReference>
<gene>
    <name evidence="5" type="ORF">EBO34_08385</name>
</gene>
<evidence type="ECO:0000256" key="1">
    <source>
        <dbReference type="ARBA" id="ARBA00008361"/>
    </source>
</evidence>
<dbReference type="GO" id="GO:0032259">
    <property type="term" value="P:methylation"/>
    <property type="evidence" value="ECO:0007669"/>
    <property type="project" value="UniProtKB-KW"/>
</dbReference>
<keyword evidence="3 5" id="KW-0808">Transferase</keyword>
<dbReference type="InterPro" id="IPR029063">
    <property type="entry name" value="SAM-dependent_MTases_sf"/>
</dbReference>
<dbReference type="PANTHER" id="PTHR44942">
    <property type="entry name" value="METHYLTRANSF_11 DOMAIN-CONTAINING PROTEIN"/>
    <property type="match status" value="1"/>
</dbReference>
<dbReference type="PANTHER" id="PTHR44942:SF4">
    <property type="entry name" value="METHYLTRANSFERASE TYPE 11 DOMAIN-CONTAINING PROTEIN"/>
    <property type="match status" value="1"/>
</dbReference>
<dbReference type="EMBL" id="RHIB01000001">
    <property type="protein sequence ID" value="RNA69934.1"/>
    <property type="molecule type" value="Genomic_DNA"/>
</dbReference>
<name>A0A3M7TYR2_9BACI</name>
<feature type="domain" description="Methyltransferase type 11" evidence="4">
    <location>
        <begin position="48"/>
        <end position="142"/>
    </location>
</feature>
<proteinExistence type="inferred from homology"/>
<evidence type="ECO:0000313" key="5">
    <source>
        <dbReference type="EMBL" id="RNA69934.1"/>
    </source>
</evidence>
<evidence type="ECO:0000313" key="6">
    <source>
        <dbReference type="Proteomes" id="UP000278746"/>
    </source>
</evidence>
<evidence type="ECO:0000256" key="3">
    <source>
        <dbReference type="ARBA" id="ARBA00022679"/>
    </source>
</evidence>
<dbReference type="RefSeq" id="WP_122897446.1">
    <property type="nucleotide sequence ID" value="NZ_RHIB01000001.1"/>
</dbReference>
<dbReference type="CDD" id="cd02440">
    <property type="entry name" value="AdoMet_MTases"/>
    <property type="match status" value="1"/>
</dbReference>
<accession>A0A3M7TYR2</accession>
<organism evidence="5 6">
    <name type="scientific">Alteribacter keqinensis</name>
    <dbReference type="NCBI Taxonomy" id="2483800"/>
    <lineage>
        <taxon>Bacteria</taxon>
        <taxon>Bacillati</taxon>
        <taxon>Bacillota</taxon>
        <taxon>Bacilli</taxon>
        <taxon>Bacillales</taxon>
        <taxon>Bacillaceae</taxon>
        <taxon>Alteribacter</taxon>
    </lineage>
</organism>
<dbReference type="SUPFAM" id="SSF53335">
    <property type="entry name" value="S-adenosyl-L-methionine-dependent methyltransferases"/>
    <property type="match status" value="1"/>
</dbReference>
<comment type="caution">
    <text evidence="5">The sequence shown here is derived from an EMBL/GenBank/DDBJ whole genome shotgun (WGS) entry which is preliminary data.</text>
</comment>
<protein>
    <submittedName>
        <fullName evidence="5">Class I SAM-dependent methyltransferase</fullName>
    </submittedName>
</protein>
<evidence type="ECO:0000259" key="4">
    <source>
        <dbReference type="Pfam" id="PF08241"/>
    </source>
</evidence>
<evidence type="ECO:0000256" key="2">
    <source>
        <dbReference type="ARBA" id="ARBA00022603"/>
    </source>
</evidence>
<sequence length="257" mass="29233">MNDEVKRKVIDQFGKNAEKYVTSETHAKGEDLPVIVEWLNPSKKAVALDIATGGGHAAKALSPFVSHLFATDLTKDMLSNTARHLKDTYKNISFVIADAEELPFLDGTFDVVTCRIAPHHFPNPNAFVREVARVLKPGGAFLMIDNVVPEDHQLAEFMNTMEQLRDTSHNRCLSVNEWRMLFSSSGLEELQSNLFKKTYTFPAWVERTTESEEQIRSVYDHILHANKDIQSYFQVKVEDDTVTSVSIDEWMVLCRKK</sequence>
<dbReference type="Proteomes" id="UP000278746">
    <property type="component" value="Unassembled WGS sequence"/>
</dbReference>
<dbReference type="OrthoDB" id="43862at2"/>
<dbReference type="GO" id="GO:0008757">
    <property type="term" value="F:S-adenosylmethionine-dependent methyltransferase activity"/>
    <property type="evidence" value="ECO:0007669"/>
    <property type="project" value="InterPro"/>
</dbReference>
<comment type="similarity">
    <text evidence="1">Belongs to the methyltransferase superfamily.</text>
</comment>
<dbReference type="Gene3D" id="3.40.50.150">
    <property type="entry name" value="Vaccinia Virus protein VP39"/>
    <property type="match status" value="1"/>
</dbReference>
<keyword evidence="6" id="KW-1185">Reference proteome</keyword>
<dbReference type="AlphaFoldDB" id="A0A3M7TYR2"/>
<keyword evidence="2 5" id="KW-0489">Methyltransferase</keyword>
<dbReference type="Pfam" id="PF08241">
    <property type="entry name" value="Methyltransf_11"/>
    <property type="match status" value="1"/>
</dbReference>